<dbReference type="AlphaFoldDB" id="A0A845BAP1"/>
<feature type="domain" description="Histidine kinase" evidence="11">
    <location>
        <begin position="273"/>
        <end position="486"/>
    </location>
</feature>
<dbReference type="Pfam" id="PF00512">
    <property type="entry name" value="HisKA"/>
    <property type="match status" value="1"/>
</dbReference>
<evidence type="ECO:0000313" key="15">
    <source>
        <dbReference type="Proteomes" id="UP000460715"/>
    </source>
</evidence>
<dbReference type="InterPro" id="IPR000014">
    <property type="entry name" value="PAS"/>
</dbReference>
<dbReference type="Gene3D" id="6.10.250.2580">
    <property type="match status" value="1"/>
</dbReference>
<dbReference type="PROSITE" id="PS50109">
    <property type="entry name" value="HIS_KIN"/>
    <property type="match status" value="1"/>
</dbReference>
<dbReference type="SMART" id="SM00091">
    <property type="entry name" value="PAS"/>
    <property type="match status" value="1"/>
</dbReference>
<evidence type="ECO:0000256" key="4">
    <source>
        <dbReference type="ARBA" id="ARBA00022679"/>
    </source>
</evidence>
<keyword evidence="7" id="KW-0067">ATP-binding</keyword>
<protein>
    <recommendedName>
        <fullName evidence="10">Sensor protein FixL</fullName>
        <ecNumber evidence="2">2.7.13.3</ecNumber>
    </recommendedName>
</protein>
<proteinExistence type="predicted"/>
<dbReference type="PANTHER" id="PTHR43065">
    <property type="entry name" value="SENSOR HISTIDINE KINASE"/>
    <property type="match status" value="1"/>
</dbReference>
<keyword evidence="15" id="KW-1185">Reference proteome</keyword>
<evidence type="ECO:0000256" key="5">
    <source>
        <dbReference type="ARBA" id="ARBA00022741"/>
    </source>
</evidence>
<dbReference type="InterPro" id="IPR013767">
    <property type="entry name" value="PAS_fold"/>
</dbReference>
<organism evidence="14 15">
    <name type="scientific">Teichococcus coralli</name>
    <dbReference type="NCBI Taxonomy" id="2545983"/>
    <lineage>
        <taxon>Bacteria</taxon>
        <taxon>Pseudomonadati</taxon>
        <taxon>Pseudomonadota</taxon>
        <taxon>Alphaproteobacteria</taxon>
        <taxon>Acetobacterales</taxon>
        <taxon>Roseomonadaceae</taxon>
        <taxon>Roseomonas</taxon>
    </lineage>
</organism>
<comment type="catalytic activity">
    <reaction evidence="1">
        <text>ATP + protein L-histidine = ADP + protein N-phospho-L-histidine.</text>
        <dbReference type="EC" id="2.7.13.3"/>
    </reaction>
</comment>
<dbReference type="InterPro" id="IPR035965">
    <property type="entry name" value="PAS-like_dom_sf"/>
</dbReference>
<dbReference type="GO" id="GO:0000155">
    <property type="term" value="F:phosphorelay sensor kinase activity"/>
    <property type="evidence" value="ECO:0007669"/>
    <property type="project" value="InterPro"/>
</dbReference>
<dbReference type="SMART" id="SM00388">
    <property type="entry name" value="HisKA"/>
    <property type="match status" value="1"/>
</dbReference>
<evidence type="ECO:0000256" key="1">
    <source>
        <dbReference type="ARBA" id="ARBA00000085"/>
    </source>
</evidence>
<dbReference type="Gene3D" id="3.30.565.10">
    <property type="entry name" value="Histidine kinase-like ATPase, C-terminal domain"/>
    <property type="match status" value="1"/>
</dbReference>
<evidence type="ECO:0000256" key="10">
    <source>
        <dbReference type="ARBA" id="ARBA00070616"/>
    </source>
</evidence>
<keyword evidence="5" id="KW-0547">Nucleotide-binding</keyword>
<dbReference type="Pfam" id="PF02518">
    <property type="entry name" value="HATPase_c"/>
    <property type="match status" value="1"/>
</dbReference>
<dbReference type="GO" id="GO:0005524">
    <property type="term" value="F:ATP binding"/>
    <property type="evidence" value="ECO:0007669"/>
    <property type="project" value="UniProtKB-KW"/>
</dbReference>
<sequence length="493" mass="53229">MAGMLLDREGHVRAVNAAWRSLAGELPFPGAGAAPGDHYIRCAAEAPACDPGTAGMVAEGLRALLAGAHDRFEVEYPCAGGGQARWLKLAAVARVPPRGGRQAREAVVLQEEVTDARLARNRILEREAHLRSILETVPDAMIVIDEHGTVLSFSAAAERLFGFTAAEACGQNVSLLMPAPYREAHDGYLHRYLCTGERRIIGIGRLVVGQRKDGSTFPMELSVGEVSRGGRRLFTGFVCDVTERQETEVRLQELQTELLQVSRLSAMGQMAATLAHELNQPLTATANYLRACQRLFDSGAPDLPRVREAVALAAEQTLRSGQIIRRLRDFVTRGETERQAESTVKLVEEASALALVGAKEHGVTVRLRLDPRLPRILADRVQVQQVLLNLIRNAIEAMSGMPRRELTVSAEAQGEEVEFSVADTGLGLAPEVAAQLFSPFVTTKRSGMGVGLSICRTIVEAHGGHIRAGPNPAGGSIFRFTIPVAPEGEAEPR</sequence>
<dbReference type="InterPro" id="IPR004358">
    <property type="entry name" value="Sig_transdc_His_kin-like_C"/>
</dbReference>
<dbReference type="EC" id="2.7.13.3" evidence="2"/>
<evidence type="ECO:0000259" key="12">
    <source>
        <dbReference type="PROSITE" id="PS50112"/>
    </source>
</evidence>
<dbReference type="CDD" id="cd00082">
    <property type="entry name" value="HisKA"/>
    <property type="match status" value="1"/>
</dbReference>
<keyword evidence="6" id="KW-0418">Kinase</keyword>
<evidence type="ECO:0000256" key="2">
    <source>
        <dbReference type="ARBA" id="ARBA00012438"/>
    </source>
</evidence>
<dbReference type="SMART" id="SM00387">
    <property type="entry name" value="HATPase_c"/>
    <property type="match status" value="1"/>
</dbReference>
<dbReference type="OrthoDB" id="9795133at2"/>
<dbReference type="Proteomes" id="UP000460715">
    <property type="component" value="Unassembled WGS sequence"/>
</dbReference>
<dbReference type="PRINTS" id="PR00344">
    <property type="entry name" value="BCTRLSENSOR"/>
</dbReference>
<evidence type="ECO:0000256" key="3">
    <source>
        <dbReference type="ARBA" id="ARBA00022553"/>
    </source>
</evidence>
<keyword evidence="4" id="KW-0808">Transferase</keyword>
<evidence type="ECO:0000256" key="7">
    <source>
        <dbReference type="ARBA" id="ARBA00022840"/>
    </source>
</evidence>
<dbReference type="NCBIfam" id="TIGR00229">
    <property type="entry name" value="sensory_box"/>
    <property type="match status" value="1"/>
</dbReference>
<comment type="caution">
    <text evidence="14">The sequence shown here is derived from an EMBL/GenBank/DDBJ whole genome shotgun (WGS) entry which is preliminary data.</text>
</comment>
<feature type="domain" description="PAC" evidence="13">
    <location>
        <begin position="194"/>
        <end position="253"/>
    </location>
</feature>
<evidence type="ECO:0000256" key="6">
    <source>
        <dbReference type="ARBA" id="ARBA00022777"/>
    </source>
</evidence>
<dbReference type="EMBL" id="SNVJ01000005">
    <property type="protein sequence ID" value="MXP63154.1"/>
    <property type="molecule type" value="Genomic_DNA"/>
</dbReference>
<dbReference type="PANTHER" id="PTHR43065:SF10">
    <property type="entry name" value="PEROXIDE STRESS-ACTIVATED HISTIDINE KINASE MAK3"/>
    <property type="match status" value="1"/>
</dbReference>
<dbReference type="FunFam" id="3.30.565.10:FF:000042">
    <property type="entry name" value="Two-component sensor histidine kinase KdpD"/>
    <property type="match status" value="1"/>
</dbReference>
<evidence type="ECO:0000256" key="8">
    <source>
        <dbReference type="ARBA" id="ARBA00023012"/>
    </source>
</evidence>
<evidence type="ECO:0000256" key="9">
    <source>
        <dbReference type="ARBA" id="ARBA00059827"/>
    </source>
</evidence>
<dbReference type="InterPro" id="IPR003661">
    <property type="entry name" value="HisK_dim/P_dom"/>
</dbReference>
<evidence type="ECO:0000313" key="14">
    <source>
        <dbReference type="EMBL" id="MXP63154.1"/>
    </source>
</evidence>
<dbReference type="SUPFAM" id="SSF55874">
    <property type="entry name" value="ATPase domain of HSP90 chaperone/DNA topoisomerase II/histidine kinase"/>
    <property type="match status" value="1"/>
</dbReference>
<keyword evidence="3" id="KW-0597">Phosphoprotein</keyword>
<evidence type="ECO:0000259" key="13">
    <source>
        <dbReference type="PROSITE" id="PS50113"/>
    </source>
</evidence>
<dbReference type="PROSITE" id="PS50112">
    <property type="entry name" value="PAS"/>
    <property type="match status" value="1"/>
</dbReference>
<dbReference type="Gene3D" id="1.10.287.130">
    <property type="match status" value="1"/>
</dbReference>
<feature type="domain" description="PAS" evidence="12">
    <location>
        <begin position="126"/>
        <end position="196"/>
    </location>
</feature>
<reference evidence="14 15" key="1">
    <citation type="submission" date="2019-03" db="EMBL/GenBank/DDBJ databases">
        <title>Roseomonas sp. a novel Roseomonas species isolated from Sea whip Gorgonian.</title>
        <authorList>
            <person name="Li F."/>
            <person name="Pan X."/>
            <person name="Huang S."/>
            <person name="Li Z."/>
            <person name="Meng B."/>
        </authorList>
    </citation>
    <scope>NUCLEOTIDE SEQUENCE [LARGE SCALE GENOMIC DNA]</scope>
    <source>
        <strain evidence="14 15">M0104</strain>
    </source>
</reference>
<comment type="function">
    <text evidence="9">Putative oxygen sensor; modulates the activity of FixJ, a transcriptional activator of nitrogen fixation fixK gene. FixL probably acts as a kinase that phosphorylates FixJ.</text>
</comment>
<dbReference type="Pfam" id="PF00989">
    <property type="entry name" value="PAS"/>
    <property type="match status" value="1"/>
</dbReference>
<evidence type="ECO:0000259" key="11">
    <source>
        <dbReference type="PROSITE" id="PS50109"/>
    </source>
</evidence>
<dbReference type="GO" id="GO:0006355">
    <property type="term" value="P:regulation of DNA-templated transcription"/>
    <property type="evidence" value="ECO:0007669"/>
    <property type="project" value="InterPro"/>
</dbReference>
<dbReference type="InterPro" id="IPR005467">
    <property type="entry name" value="His_kinase_dom"/>
</dbReference>
<keyword evidence="8" id="KW-0902">Two-component regulatory system</keyword>
<dbReference type="InterPro" id="IPR000700">
    <property type="entry name" value="PAS-assoc_C"/>
</dbReference>
<dbReference type="Gene3D" id="3.30.450.20">
    <property type="entry name" value="PAS domain"/>
    <property type="match status" value="1"/>
</dbReference>
<dbReference type="PROSITE" id="PS50113">
    <property type="entry name" value="PAC"/>
    <property type="match status" value="1"/>
</dbReference>
<dbReference type="SUPFAM" id="SSF55785">
    <property type="entry name" value="PYP-like sensor domain (PAS domain)"/>
    <property type="match status" value="1"/>
</dbReference>
<dbReference type="SUPFAM" id="SSF47384">
    <property type="entry name" value="Homodimeric domain of signal transducing histidine kinase"/>
    <property type="match status" value="1"/>
</dbReference>
<dbReference type="InterPro" id="IPR003594">
    <property type="entry name" value="HATPase_dom"/>
</dbReference>
<name>A0A845BAP1_9PROT</name>
<dbReference type="InterPro" id="IPR036097">
    <property type="entry name" value="HisK_dim/P_sf"/>
</dbReference>
<dbReference type="FunFam" id="3.30.450.20:FF:000060">
    <property type="entry name" value="Sensor protein FixL"/>
    <property type="match status" value="1"/>
</dbReference>
<dbReference type="InterPro" id="IPR036890">
    <property type="entry name" value="HATPase_C_sf"/>
</dbReference>
<dbReference type="GO" id="GO:0042802">
    <property type="term" value="F:identical protein binding"/>
    <property type="evidence" value="ECO:0007669"/>
    <property type="project" value="UniProtKB-ARBA"/>
</dbReference>
<dbReference type="CDD" id="cd00130">
    <property type="entry name" value="PAS"/>
    <property type="match status" value="1"/>
</dbReference>
<gene>
    <name evidence="14" type="ORF">E0493_07275</name>
</gene>
<accession>A0A845BAP1</accession>